<evidence type="ECO:0000313" key="2">
    <source>
        <dbReference type="Proteomes" id="UP000595437"/>
    </source>
</evidence>
<keyword evidence="2" id="KW-1185">Reference proteome</keyword>
<dbReference type="InterPro" id="IPR010221">
    <property type="entry name" value="VCBS_dom"/>
</dbReference>
<gene>
    <name evidence="1" type="ORF">FKW44_025157</name>
</gene>
<organism evidence="1 2">
    <name type="scientific">Caligus rogercresseyi</name>
    <name type="common">Sea louse</name>
    <dbReference type="NCBI Taxonomy" id="217165"/>
    <lineage>
        <taxon>Eukaryota</taxon>
        <taxon>Metazoa</taxon>
        <taxon>Ecdysozoa</taxon>
        <taxon>Arthropoda</taxon>
        <taxon>Crustacea</taxon>
        <taxon>Multicrustacea</taxon>
        <taxon>Hexanauplia</taxon>
        <taxon>Copepoda</taxon>
        <taxon>Siphonostomatoida</taxon>
        <taxon>Caligidae</taxon>
        <taxon>Caligus</taxon>
    </lineage>
</organism>
<evidence type="ECO:0000313" key="1">
    <source>
        <dbReference type="EMBL" id="QQP31532.1"/>
    </source>
</evidence>
<accession>A0A7T8GK98</accession>
<dbReference type="Proteomes" id="UP000595437">
    <property type="component" value="Chromosome 21"/>
</dbReference>
<dbReference type="NCBIfam" id="TIGR01965">
    <property type="entry name" value="VCBS_repeat"/>
    <property type="match status" value="1"/>
</dbReference>
<reference evidence="2" key="1">
    <citation type="submission" date="2021-01" db="EMBL/GenBank/DDBJ databases">
        <title>Caligus Genome Assembly.</title>
        <authorList>
            <person name="Gallardo-Escarate C."/>
        </authorList>
    </citation>
    <scope>NUCLEOTIDE SEQUENCE [LARGE SCALE GENOMIC DNA]</scope>
</reference>
<dbReference type="InterPro" id="IPR013783">
    <property type="entry name" value="Ig-like_fold"/>
</dbReference>
<name>A0A7T8GK98_CALRO</name>
<dbReference type="Gene3D" id="2.60.40.10">
    <property type="entry name" value="Immunoglobulins"/>
    <property type="match status" value="1"/>
</dbReference>
<dbReference type="OrthoDB" id="10690356at2759"/>
<proteinExistence type="predicted"/>
<protein>
    <submittedName>
        <fullName evidence="1">Uncharacterized protein</fullName>
    </submittedName>
</protein>
<dbReference type="EMBL" id="CP045910">
    <property type="protein sequence ID" value="QQP31532.1"/>
    <property type="molecule type" value="Genomic_DNA"/>
</dbReference>
<dbReference type="AlphaFoldDB" id="A0A7T8GK98"/>
<sequence>MKSKVLESGLADGSSPNDDDILNSSFTLTALDGLDSISINGTNISAAALANSGTTPVTITTTIGALVVNGYAMAADGSITVDYTYTLSDNQNHSTSTVNDDFTLVVTDTDGDTRTDVLNISIVDDVPSVLADSNTINEDSVSVTGDVFSNDTLGADQTATPITGIAFGSTTNDVVGQLNTSVSGNYGALVLQTDGSYVYSLDNTNLAVQGLTAGESLTDTFTYTLTDSDGDTATTTLTLTIDGTNDGVSLTIPDNVGPAGGDEEQVLESGLADGSTPNDDDILNSSFTLTALDGLQTLVVAGVNVDAADLANSTASPIAITTTAGTIVLNGHDLATDGTITVDYTYTLADNQDHSTSTVNDDITIEVIDTDSDSTSDVLNINIIDDVPTVLSDSNSINEDSVSVTGDVFTNDTLGPIKPLRRSPVLPLVAVAVMWWDNLIPA</sequence>